<dbReference type="Proteomes" id="UP001076464">
    <property type="component" value="Unassembled WGS sequence"/>
</dbReference>
<evidence type="ECO:0000313" key="2">
    <source>
        <dbReference type="Proteomes" id="UP001076464"/>
    </source>
</evidence>
<proteinExistence type="predicted"/>
<keyword evidence="2" id="KW-1185">Reference proteome</keyword>
<evidence type="ECO:0000313" key="1">
    <source>
        <dbReference type="EMBL" id="MCY4743796.1"/>
    </source>
</evidence>
<gene>
    <name evidence="1" type="ORF">NYO99_02295</name>
</gene>
<organism evidence="1 2">
    <name type="scientific">Roseateles hydrophilus</name>
    <dbReference type="NCBI Taxonomy" id="2975054"/>
    <lineage>
        <taxon>Bacteria</taxon>
        <taxon>Pseudomonadati</taxon>
        <taxon>Pseudomonadota</taxon>
        <taxon>Betaproteobacteria</taxon>
        <taxon>Burkholderiales</taxon>
        <taxon>Sphaerotilaceae</taxon>
        <taxon>Roseateles</taxon>
    </lineage>
</organism>
<name>A0ACC6C5U6_9BURK</name>
<dbReference type="EMBL" id="JAPPUY010000001">
    <property type="protein sequence ID" value="MCY4743796.1"/>
    <property type="molecule type" value="Genomic_DNA"/>
</dbReference>
<comment type="caution">
    <text evidence="1">The sequence shown here is derived from an EMBL/GenBank/DDBJ whole genome shotgun (WGS) entry which is preliminary data.</text>
</comment>
<sequence>MNCTTDHSDPVKPVACTGAVAPAARASIVTVVAAAAKPGLAIAAAIKAPVAAQRRANFKQLATARCSLRPTDDDPSVGEDPWQFNIITPCVLAPVFTGRLCM</sequence>
<protein>
    <submittedName>
        <fullName evidence="1">Uncharacterized protein</fullName>
    </submittedName>
</protein>
<reference evidence="1" key="1">
    <citation type="submission" date="2022-08" db="EMBL/GenBank/DDBJ databases">
        <title>Genome sequencing of Pelomonas sp. UHG3.</title>
        <authorList>
            <person name="So Y."/>
        </authorList>
    </citation>
    <scope>NUCLEOTIDE SEQUENCE</scope>
    <source>
        <strain evidence="1">UHG3</strain>
    </source>
</reference>
<accession>A0ACC6C5U6</accession>